<sequence length="40" mass="4471">MHGIAQITIMSTPNFNDALGVRDLNLAQHGRKIHKGRMID</sequence>
<reference evidence="2" key="1">
    <citation type="journal article" date="2014" name="Stand. Genomic Sci.">
        <title>Genome sequence of the exopolysaccharide-producing Salipiger mucosus type strain (DSM 16094(T)), a moderately halophilic member of the Roseobacter clade.</title>
        <authorList>
            <person name="Riedel T."/>
            <person name="Spring S."/>
            <person name="Fiebig A."/>
            <person name="Petersen J."/>
            <person name="Kyrpides N.C."/>
            <person name="Goker M."/>
            <person name="Klenk H.P."/>
        </authorList>
    </citation>
    <scope>NUCLEOTIDE SEQUENCE [LARGE SCALE GENOMIC DNA]</scope>
    <source>
        <strain evidence="2">DSM 16094</strain>
    </source>
</reference>
<proteinExistence type="predicted"/>
<comment type="caution">
    <text evidence="1">The sequence shown here is derived from an EMBL/GenBank/DDBJ whole genome shotgun (WGS) entry which is preliminary data.</text>
</comment>
<dbReference type="AlphaFoldDB" id="S9S035"/>
<dbReference type="Proteomes" id="UP000015347">
    <property type="component" value="Unassembled WGS sequence"/>
</dbReference>
<evidence type="ECO:0000313" key="1">
    <source>
        <dbReference type="EMBL" id="EPX83570.1"/>
    </source>
</evidence>
<dbReference type="EMBL" id="APVH01000015">
    <property type="protein sequence ID" value="EPX83570.1"/>
    <property type="molecule type" value="Genomic_DNA"/>
</dbReference>
<dbReference type="STRING" id="1123237.Salmuc_02178"/>
<name>S9S035_9RHOB</name>
<accession>S9S035</accession>
<protein>
    <submittedName>
        <fullName evidence="1">Uncharacterized protein</fullName>
    </submittedName>
</protein>
<organism evidence="1 2">
    <name type="scientific">Salipiger mucosus DSM 16094</name>
    <dbReference type="NCBI Taxonomy" id="1123237"/>
    <lineage>
        <taxon>Bacteria</taxon>
        <taxon>Pseudomonadati</taxon>
        <taxon>Pseudomonadota</taxon>
        <taxon>Alphaproteobacteria</taxon>
        <taxon>Rhodobacterales</taxon>
        <taxon>Roseobacteraceae</taxon>
        <taxon>Salipiger</taxon>
    </lineage>
</organism>
<evidence type="ECO:0000313" key="2">
    <source>
        <dbReference type="Proteomes" id="UP000015347"/>
    </source>
</evidence>
<keyword evidence="2" id="KW-1185">Reference proteome</keyword>
<gene>
    <name evidence="1" type="ORF">Salmuc_02178</name>
</gene>
<dbReference type="HOGENOM" id="CLU_3296260_0_0_5"/>